<feature type="compositionally biased region" description="Basic and acidic residues" evidence="1">
    <location>
        <begin position="220"/>
        <end position="229"/>
    </location>
</feature>
<feature type="compositionally biased region" description="Basic residues" evidence="1">
    <location>
        <begin position="337"/>
        <end position="348"/>
    </location>
</feature>
<name>A0AAJ0GK41_9PEZI</name>
<feature type="region of interest" description="Disordered" evidence="1">
    <location>
        <begin position="1"/>
        <end position="292"/>
    </location>
</feature>
<feature type="compositionally biased region" description="Basic and acidic residues" evidence="1">
    <location>
        <begin position="162"/>
        <end position="171"/>
    </location>
</feature>
<comment type="caution">
    <text evidence="2">The sequence shown here is derived from an EMBL/GenBank/DDBJ whole genome shotgun (WGS) entry which is preliminary data.</text>
</comment>
<accession>A0AAJ0GK41</accession>
<dbReference type="Proteomes" id="UP001271007">
    <property type="component" value="Unassembled WGS sequence"/>
</dbReference>
<keyword evidence="3" id="KW-1185">Reference proteome</keyword>
<gene>
    <name evidence="2" type="ORF">LTR09_000587</name>
</gene>
<reference evidence="2" key="1">
    <citation type="submission" date="2023-04" db="EMBL/GenBank/DDBJ databases">
        <title>Black Yeasts Isolated from many extreme environments.</title>
        <authorList>
            <person name="Coleine C."/>
            <person name="Stajich J.E."/>
            <person name="Selbmann L."/>
        </authorList>
    </citation>
    <scope>NUCLEOTIDE SEQUENCE</scope>
    <source>
        <strain evidence="2">CCFEE 5312</strain>
    </source>
</reference>
<evidence type="ECO:0000256" key="1">
    <source>
        <dbReference type="SAM" id="MobiDB-lite"/>
    </source>
</evidence>
<dbReference type="AlphaFoldDB" id="A0AAJ0GK41"/>
<evidence type="ECO:0000313" key="3">
    <source>
        <dbReference type="Proteomes" id="UP001271007"/>
    </source>
</evidence>
<feature type="compositionally biased region" description="Basic and acidic residues" evidence="1">
    <location>
        <begin position="13"/>
        <end position="27"/>
    </location>
</feature>
<proteinExistence type="predicted"/>
<feature type="region of interest" description="Disordered" evidence="1">
    <location>
        <begin position="313"/>
        <end position="425"/>
    </location>
</feature>
<feature type="compositionally biased region" description="Basic and acidic residues" evidence="1">
    <location>
        <begin position="261"/>
        <end position="272"/>
    </location>
</feature>
<evidence type="ECO:0000313" key="2">
    <source>
        <dbReference type="EMBL" id="KAK3059021.1"/>
    </source>
</evidence>
<dbReference type="EMBL" id="JAWDJX010000001">
    <property type="protein sequence ID" value="KAK3059021.1"/>
    <property type="molecule type" value="Genomic_DNA"/>
</dbReference>
<protein>
    <submittedName>
        <fullName evidence="2">Uncharacterized protein</fullName>
    </submittedName>
</protein>
<organism evidence="2 3">
    <name type="scientific">Extremus antarcticus</name>
    <dbReference type="NCBI Taxonomy" id="702011"/>
    <lineage>
        <taxon>Eukaryota</taxon>
        <taxon>Fungi</taxon>
        <taxon>Dikarya</taxon>
        <taxon>Ascomycota</taxon>
        <taxon>Pezizomycotina</taxon>
        <taxon>Dothideomycetes</taxon>
        <taxon>Dothideomycetidae</taxon>
        <taxon>Mycosphaerellales</taxon>
        <taxon>Extremaceae</taxon>
        <taxon>Extremus</taxon>
    </lineage>
</organism>
<sequence>MAAYDIKTQLRGLRVETGRRRARKDPFAESFEDDSDKDKIRRSRSKSKQSPPAAAQKEKPPPAALAAPAKDSIPSPPSATRDSEHEFLDSPKRTDRRPSPAPPELASLRVSDGAGRRGSLDHGLQTKGISARAAQTNKTPRSAVALAAGNLAYLDDSDTDEEPRRPSRADRNPSPAPRKQSDSVDPLQRSSTPTGTREAPKEPVQPLRHTVASPFAGTKYLEDSESDRSGDEDEDEEAITSRSGSLEGPIAPDGPPSPEKSQSEVKRVDKPKQHGGGVSWRAFSAGRAEQRSTEIEALQASLKQRGKSISFGTHAVTDDGNRVPIPVTAEQIFGGSRGRRPGRGKSPPRRAEDTKPEDDEMADGESRGSVDLYDPAQFKTNPFTGEPVRRTIIHRNANAAIERNGQQSPGSPGSIPDIRIDNVAQ</sequence>
<feature type="compositionally biased region" description="Basic and acidic residues" evidence="1">
    <location>
        <begin position="81"/>
        <end position="98"/>
    </location>
</feature>